<comment type="caution">
    <text evidence="15">The sequence shown here is derived from an EMBL/GenBank/DDBJ whole genome shotgun (WGS) entry which is preliminary data.</text>
</comment>
<evidence type="ECO:0000256" key="11">
    <source>
        <dbReference type="ARBA" id="ARBA00048580"/>
    </source>
</evidence>
<evidence type="ECO:0000256" key="13">
    <source>
        <dbReference type="SAM" id="Phobius"/>
    </source>
</evidence>
<evidence type="ECO:0000313" key="15">
    <source>
        <dbReference type="EMBL" id="KAJ8312074.1"/>
    </source>
</evidence>
<comment type="subcellular location">
    <subcellularLocation>
        <location evidence="1">Membrane</location>
    </subcellularLocation>
</comment>
<sequence>MQLEIIIIMVVLAVLSGYIITSVLLLKFPIFHKRKQLKFYPKHISHRGGAGENLENTMTAFKHAYRLGTEMLELDCHITKDGKVVVTHDRFTIVKLQSESGFSKHILGGEDRKIPLLRDVFQEFPNLPINVDIKVNDDELIEKVFKFLSKSVLDFLIFLPDTIMTTYVNQLIVEYKREHITGWGNRSNIITSKLYKIVSTLGKNIYSEKSWKFRVPVCLQFSHEEFPLFSLIRIVEKEYRCFNCVVVDNIIEMNPDIPLIFSMKRVMLTLFLFYSGLLPFIPLKESLLEIIMPILEKYNELTYSSNIITKSCMDFLQNTCKQQKSCLLFYLVQQFCTNITGAKKFHANFDRKTRFLFRVSHETCFLSIPCHVLKHINRLRVESDFQKVKLNNLCYREKKTVKLCLLRSAFSCLSFDESVDEMFSGLLISPVMFKHLEKRGIQFNAYSFHIFLNVYITYVINKYFNNFGIVNTCTSKLIFGTVNSSHSKDKFLSTYLWVLNNEEEFDRAFKVGAAGVMTDFPTKLKNFLDTHPEYKSRQHHHHSR</sequence>
<gene>
    <name evidence="15" type="ORF">KUTeg_009447</name>
</gene>
<evidence type="ECO:0000313" key="16">
    <source>
        <dbReference type="Proteomes" id="UP001217089"/>
    </source>
</evidence>
<dbReference type="EMBL" id="JARBDR010000440">
    <property type="protein sequence ID" value="KAJ8312074.1"/>
    <property type="molecule type" value="Genomic_DNA"/>
</dbReference>
<keyword evidence="3 13" id="KW-0812">Transmembrane</keyword>
<evidence type="ECO:0000256" key="12">
    <source>
        <dbReference type="ARBA" id="ARBA00048947"/>
    </source>
</evidence>
<dbReference type="SUPFAM" id="SSF51695">
    <property type="entry name" value="PLC-like phosphodiesterases"/>
    <property type="match status" value="1"/>
</dbReference>
<reference evidence="15 16" key="1">
    <citation type="submission" date="2022-12" db="EMBL/GenBank/DDBJ databases">
        <title>Chromosome-level genome of Tegillarca granosa.</title>
        <authorList>
            <person name="Kim J."/>
        </authorList>
    </citation>
    <scope>NUCLEOTIDE SEQUENCE [LARGE SCALE GENOMIC DNA]</scope>
    <source>
        <strain evidence="15">Teg-2019</strain>
        <tissue evidence="15">Adductor muscle</tissue>
    </source>
</reference>
<comment type="catalytic activity">
    <reaction evidence="10">
        <text>N-hexadecanoyl-1-(9Z-octadecenoyl)-sn-glycero-3-phosphoethanolamine + H2O = N-hexadecanoylethanolamine + 1-(9Z-octadecenoyl)-sn-glycero-3-phosphate + H(+)</text>
        <dbReference type="Rhea" id="RHEA:53168"/>
        <dbReference type="ChEBI" id="CHEBI:15377"/>
        <dbReference type="ChEBI" id="CHEBI:15378"/>
        <dbReference type="ChEBI" id="CHEBI:71464"/>
        <dbReference type="ChEBI" id="CHEBI:74544"/>
        <dbReference type="ChEBI" id="CHEBI:85217"/>
    </reaction>
    <physiologicalReaction direction="left-to-right" evidence="10">
        <dbReference type="Rhea" id="RHEA:53169"/>
    </physiologicalReaction>
</comment>
<dbReference type="PANTHER" id="PTHR42758">
    <property type="entry name" value="PHOSPHATIDYLGLYCEROL PHOSPHOLIPASE C"/>
    <property type="match status" value="1"/>
</dbReference>
<evidence type="ECO:0000256" key="7">
    <source>
        <dbReference type="ARBA" id="ARBA00023136"/>
    </source>
</evidence>
<dbReference type="PANTHER" id="PTHR42758:SF2">
    <property type="entry name" value="PHOSPHATIDYLGLYCEROL PHOSPHOLIPASE C"/>
    <property type="match status" value="1"/>
</dbReference>
<keyword evidence="6" id="KW-0443">Lipid metabolism</keyword>
<comment type="similarity">
    <text evidence="2">Belongs to the glycerophosphoryl diester phosphodiesterase family.</text>
</comment>
<evidence type="ECO:0000259" key="14">
    <source>
        <dbReference type="PROSITE" id="PS51704"/>
    </source>
</evidence>
<proteinExistence type="inferred from homology"/>
<dbReference type="InterPro" id="IPR017946">
    <property type="entry name" value="PLC-like_Pdiesterase_TIM-brl"/>
</dbReference>
<comment type="catalytic activity">
    <reaction evidence="9">
        <text>N-(5Z,8Z,11Z,14Z-eicosatetraenoyl)-1-(9Z-octadecenoyl)-sn-glycero-3-phosphoethanolamine + H2O = N-(5Z,8Z,11Z,14Z-eicosatetraenoyl)-ethanolamine + 1-(9Z-octadecenoyl)-sn-glycero-3-phosphate + H(+)</text>
        <dbReference type="Rhea" id="RHEA:45544"/>
        <dbReference type="ChEBI" id="CHEBI:2700"/>
        <dbReference type="ChEBI" id="CHEBI:15377"/>
        <dbReference type="ChEBI" id="CHEBI:15378"/>
        <dbReference type="ChEBI" id="CHEBI:74544"/>
        <dbReference type="ChEBI" id="CHEBI:85223"/>
    </reaction>
    <physiologicalReaction direction="left-to-right" evidence="9">
        <dbReference type="Rhea" id="RHEA:45545"/>
    </physiologicalReaction>
</comment>
<comment type="catalytic activity">
    <reaction evidence="11">
        <text>1-O-(1Z-octadecenyl)-sn-glycero-3-phospho-N-hexadecanoyl-ethanolamine + H2O = 1-O-(1Z-octadecenyl)-sn-glycero-3-phosphate + N-hexadecanoylethanolamine + H(+)</text>
        <dbReference type="Rhea" id="RHEA:53184"/>
        <dbReference type="ChEBI" id="CHEBI:15377"/>
        <dbReference type="ChEBI" id="CHEBI:15378"/>
        <dbReference type="ChEBI" id="CHEBI:71464"/>
        <dbReference type="ChEBI" id="CHEBI:137009"/>
        <dbReference type="ChEBI" id="CHEBI:137017"/>
    </reaction>
    <physiologicalReaction direction="left-to-right" evidence="11">
        <dbReference type="Rhea" id="RHEA:53185"/>
    </physiologicalReaction>
</comment>
<keyword evidence="7 13" id="KW-0472">Membrane</keyword>
<keyword evidence="16" id="KW-1185">Reference proteome</keyword>
<evidence type="ECO:0000256" key="5">
    <source>
        <dbReference type="ARBA" id="ARBA00022989"/>
    </source>
</evidence>
<name>A0ABQ9F403_TEGGR</name>
<keyword evidence="5 13" id="KW-1133">Transmembrane helix</keyword>
<evidence type="ECO:0000256" key="8">
    <source>
        <dbReference type="ARBA" id="ARBA00036083"/>
    </source>
</evidence>
<dbReference type="PROSITE" id="PS51704">
    <property type="entry name" value="GP_PDE"/>
    <property type="match status" value="1"/>
</dbReference>
<protein>
    <recommendedName>
        <fullName evidence="14">GP-PDE domain-containing protein</fullName>
    </recommendedName>
</protein>
<feature type="non-terminal residue" evidence="15">
    <location>
        <position position="544"/>
    </location>
</feature>
<evidence type="ECO:0000256" key="2">
    <source>
        <dbReference type="ARBA" id="ARBA00007277"/>
    </source>
</evidence>
<comment type="catalytic activity">
    <reaction evidence="12">
        <text>N,1-di-(9Z-octadecenoyl)-sn-glycero-3-phosphoethanolamine + H2O = N-(9Z-octadecenoyl) ethanolamine + 1-(9Z-octadecenoyl)-sn-glycero-3-phosphate + H(+)</text>
        <dbReference type="Rhea" id="RHEA:56460"/>
        <dbReference type="ChEBI" id="CHEBI:15377"/>
        <dbReference type="ChEBI" id="CHEBI:15378"/>
        <dbReference type="ChEBI" id="CHEBI:71466"/>
        <dbReference type="ChEBI" id="CHEBI:74544"/>
        <dbReference type="ChEBI" id="CHEBI:85222"/>
    </reaction>
    <physiologicalReaction direction="left-to-right" evidence="12">
        <dbReference type="Rhea" id="RHEA:56461"/>
    </physiologicalReaction>
</comment>
<dbReference type="Proteomes" id="UP001217089">
    <property type="component" value="Unassembled WGS sequence"/>
</dbReference>
<dbReference type="Gene3D" id="3.20.20.190">
    <property type="entry name" value="Phosphatidylinositol (PI) phosphodiesterase"/>
    <property type="match status" value="2"/>
</dbReference>
<feature type="transmembrane region" description="Helical" evidence="13">
    <location>
        <begin position="6"/>
        <end position="26"/>
    </location>
</feature>
<evidence type="ECO:0000256" key="6">
    <source>
        <dbReference type="ARBA" id="ARBA00023098"/>
    </source>
</evidence>
<organism evidence="15 16">
    <name type="scientific">Tegillarca granosa</name>
    <name type="common">Malaysian cockle</name>
    <name type="synonym">Anadara granosa</name>
    <dbReference type="NCBI Taxonomy" id="220873"/>
    <lineage>
        <taxon>Eukaryota</taxon>
        <taxon>Metazoa</taxon>
        <taxon>Spiralia</taxon>
        <taxon>Lophotrochozoa</taxon>
        <taxon>Mollusca</taxon>
        <taxon>Bivalvia</taxon>
        <taxon>Autobranchia</taxon>
        <taxon>Pteriomorphia</taxon>
        <taxon>Arcoida</taxon>
        <taxon>Arcoidea</taxon>
        <taxon>Arcidae</taxon>
        <taxon>Tegillarca</taxon>
    </lineage>
</organism>
<feature type="domain" description="GP-PDE" evidence="14">
    <location>
        <begin position="41"/>
        <end position="257"/>
    </location>
</feature>
<keyword evidence="4" id="KW-0378">Hydrolase</keyword>
<dbReference type="InterPro" id="IPR030395">
    <property type="entry name" value="GP_PDE_dom"/>
</dbReference>
<evidence type="ECO:0000256" key="3">
    <source>
        <dbReference type="ARBA" id="ARBA00022692"/>
    </source>
</evidence>
<evidence type="ECO:0000256" key="4">
    <source>
        <dbReference type="ARBA" id="ARBA00022801"/>
    </source>
</evidence>
<evidence type="ECO:0000256" key="10">
    <source>
        <dbReference type="ARBA" id="ARBA00047538"/>
    </source>
</evidence>
<feature type="transmembrane region" description="Helical" evidence="13">
    <location>
        <begin position="266"/>
        <end position="283"/>
    </location>
</feature>
<comment type="catalytic activity">
    <reaction evidence="8">
        <text>1-O-hexadecyl-sn-glycero-3-phosphocholine + H2O = 1-O-hexadecyl-sn-glycero-3-phosphate + choline + H(+)</text>
        <dbReference type="Rhea" id="RHEA:41143"/>
        <dbReference type="ChEBI" id="CHEBI:15354"/>
        <dbReference type="ChEBI" id="CHEBI:15377"/>
        <dbReference type="ChEBI" id="CHEBI:15378"/>
        <dbReference type="ChEBI" id="CHEBI:64496"/>
        <dbReference type="ChEBI" id="CHEBI:77580"/>
    </reaction>
    <physiologicalReaction direction="left-to-right" evidence="8">
        <dbReference type="Rhea" id="RHEA:41144"/>
    </physiologicalReaction>
</comment>
<evidence type="ECO:0000256" key="1">
    <source>
        <dbReference type="ARBA" id="ARBA00004370"/>
    </source>
</evidence>
<evidence type="ECO:0000256" key="9">
    <source>
        <dbReference type="ARBA" id="ARBA00047392"/>
    </source>
</evidence>
<accession>A0ABQ9F403</accession>
<dbReference type="InterPro" id="IPR052271">
    <property type="entry name" value="GDPD-Related"/>
</dbReference>
<dbReference type="Pfam" id="PF03009">
    <property type="entry name" value="GDPD"/>
    <property type="match status" value="1"/>
</dbReference>